<organism evidence="2 3">
    <name type="scientific">Methylobacterium brachythecii</name>
    <dbReference type="NCBI Taxonomy" id="1176177"/>
    <lineage>
        <taxon>Bacteria</taxon>
        <taxon>Pseudomonadati</taxon>
        <taxon>Pseudomonadota</taxon>
        <taxon>Alphaproteobacteria</taxon>
        <taxon>Hyphomicrobiales</taxon>
        <taxon>Methylobacteriaceae</taxon>
        <taxon>Methylobacterium</taxon>
    </lineage>
</organism>
<evidence type="ECO:0000313" key="1">
    <source>
        <dbReference type="EMBL" id="GLS45335.1"/>
    </source>
</evidence>
<gene>
    <name evidence="1" type="ORF">GCM10007884_33240</name>
    <name evidence="2" type="ORF">GGR33_000514</name>
</gene>
<dbReference type="EMBL" id="BSPG01000020">
    <property type="protein sequence ID" value="GLS45335.1"/>
    <property type="molecule type" value="Genomic_DNA"/>
</dbReference>
<accession>A0A7W6AGY9</accession>
<evidence type="ECO:0000313" key="2">
    <source>
        <dbReference type="EMBL" id="MBB3901034.1"/>
    </source>
</evidence>
<dbReference type="Proteomes" id="UP000517759">
    <property type="component" value="Unassembled WGS sequence"/>
</dbReference>
<reference evidence="4" key="2">
    <citation type="journal article" date="2019" name="Int. J. Syst. Evol. Microbiol.">
        <title>The Global Catalogue of Microorganisms (GCM) 10K type strain sequencing project: providing services to taxonomists for standard genome sequencing and annotation.</title>
        <authorList>
            <consortium name="The Broad Institute Genomics Platform"/>
            <consortium name="The Broad Institute Genome Sequencing Center for Infectious Disease"/>
            <person name="Wu L."/>
            <person name="Ma J."/>
        </authorList>
    </citation>
    <scope>NUCLEOTIDE SEQUENCE [LARGE SCALE GENOMIC DNA]</scope>
    <source>
        <strain evidence="4">NBRC 107710</strain>
    </source>
</reference>
<name>A0A7W6AGY9_9HYPH</name>
<reference evidence="1" key="1">
    <citation type="journal article" date="2014" name="Int. J. Syst. Evol. Microbiol.">
        <title>Complete genome of a new Firmicutes species belonging to the dominant human colonic microbiota ('Ruminococcus bicirculans') reveals two chromosomes and a selective capacity to utilize plant glucans.</title>
        <authorList>
            <consortium name="NISC Comparative Sequencing Program"/>
            <person name="Wegmann U."/>
            <person name="Louis P."/>
            <person name="Goesmann A."/>
            <person name="Henrissat B."/>
            <person name="Duncan S.H."/>
            <person name="Flint H.J."/>
        </authorList>
    </citation>
    <scope>NUCLEOTIDE SEQUENCE</scope>
    <source>
        <strain evidence="1">NBRC 107710</strain>
    </source>
</reference>
<evidence type="ECO:0000313" key="3">
    <source>
        <dbReference type="Proteomes" id="UP000517759"/>
    </source>
</evidence>
<proteinExistence type="predicted"/>
<protein>
    <submittedName>
        <fullName evidence="2">Uncharacterized protein</fullName>
    </submittedName>
</protein>
<dbReference type="EMBL" id="JACIDN010000001">
    <property type="protein sequence ID" value="MBB3901034.1"/>
    <property type="molecule type" value="Genomic_DNA"/>
</dbReference>
<keyword evidence="4" id="KW-1185">Reference proteome</keyword>
<dbReference type="AlphaFoldDB" id="A0A7W6AGY9"/>
<reference evidence="1" key="4">
    <citation type="submission" date="2023-01" db="EMBL/GenBank/DDBJ databases">
        <title>Draft genome sequence of Methylobacterium brachythecii strain NBRC 107710.</title>
        <authorList>
            <person name="Sun Q."/>
            <person name="Mori K."/>
        </authorList>
    </citation>
    <scope>NUCLEOTIDE SEQUENCE</scope>
    <source>
        <strain evidence="1">NBRC 107710</strain>
    </source>
</reference>
<dbReference type="Proteomes" id="UP001156881">
    <property type="component" value="Unassembled WGS sequence"/>
</dbReference>
<reference evidence="2 3" key="3">
    <citation type="submission" date="2020-08" db="EMBL/GenBank/DDBJ databases">
        <title>Genomic Encyclopedia of Type Strains, Phase IV (KMG-IV): sequencing the most valuable type-strain genomes for metagenomic binning, comparative biology and taxonomic classification.</title>
        <authorList>
            <person name="Goeker M."/>
        </authorList>
    </citation>
    <scope>NUCLEOTIDE SEQUENCE [LARGE SCALE GENOMIC DNA]</scope>
    <source>
        <strain evidence="2 3">DSM 24105</strain>
    </source>
</reference>
<evidence type="ECO:0000313" key="4">
    <source>
        <dbReference type="Proteomes" id="UP001156881"/>
    </source>
</evidence>
<comment type="caution">
    <text evidence="2">The sequence shown here is derived from an EMBL/GenBank/DDBJ whole genome shotgun (WGS) entry which is preliminary data.</text>
</comment>
<dbReference type="RefSeq" id="WP_183501800.1">
    <property type="nucleotide sequence ID" value="NZ_BSPG01000020.1"/>
</dbReference>
<sequence length="53" mass="5525">MKVIPTLAILTLVLAVLTLVATCHHRLAPCQAAALFYGMLATTELAYLAAAAV</sequence>